<dbReference type="CDD" id="cd10017">
    <property type="entry name" value="B3_DNA"/>
    <property type="match status" value="2"/>
</dbReference>
<dbReference type="Pfam" id="PF02362">
    <property type="entry name" value="B3"/>
    <property type="match status" value="2"/>
</dbReference>
<dbReference type="GO" id="GO:0003677">
    <property type="term" value="F:DNA binding"/>
    <property type="evidence" value="ECO:0007669"/>
    <property type="project" value="UniProtKB-KW"/>
</dbReference>
<feature type="compositionally biased region" description="Polar residues" evidence="6">
    <location>
        <begin position="136"/>
        <end position="150"/>
    </location>
</feature>
<feature type="region of interest" description="Disordered" evidence="6">
    <location>
        <begin position="1"/>
        <end position="31"/>
    </location>
</feature>
<dbReference type="SMART" id="SM01019">
    <property type="entry name" value="B3"/>
    <property type="match status" value="2"/>
</dbReference>
<dbReference type="PANTHER" id="PTHR31920">
    <property type="entry name" value="B3 DOMAIN-CONTAINING"/>
    <property type="match status" value="1"/>
</dbReference>
<proteinExistence type="predicted"/>
<feature type="compositionally biased region" description="Basic residues" evidence="6">
    <location>
        <begin position="1"/>
        <end position="11"/>
    </location>
</feature>
<dbReference type="InterPro" id="IPR003340">
    <property type="entry name" value="B3_DNA-bd"/>
</dbReference>
<keyword evidence="4" id="KW-0804">Transcription</keyword>
<protein>
    <recommendedName>
        <fullName evidence="7">TF-B3 domain-containing protein</fullName>
    </recommendedName>
</protein>
<dbReference type="Gene3D" id="2.40.330.10">
    <property type="entry name" value="DNA-binding pseudobarrel domain"/>
    <property type="match status" value="2"/>
</dbReference>
<keyword evidence="3" id="KW-0238">DNA-binding</keyword>
<accession>A0A2N9HI64</accession>
<reference evidence="8" key="1">
    <citation type="submission" date="2018-02" db="EMBL/GenBank/DDBJ databases">
        <authorList>
            <person name="Cohen D.B."/>
            <person name="Kent A.D."/>
        </authorList>
    </citation>
    <scope>NUCLEOTIDE SEQUENCE</scope>
</reference>
<gene>
    <name evidence="8" type="ORF">FSB_LOCUS41818</name>
</gene>
<dbReference type="SUPFAM" id="SSF101936">
    <property type="entry name" value="DNA-binding pseudobarrel domain"/>
    <property type="match status" value="2"/>
</dbReference>
<evidence type="ECO:0000259" key="7">
    <source>
        <dbReference type="PROSITE" id="PS50863"/>
    </source>
</evidence>
<evidence type="ECO:0000256" key="6">
    <source>
        <dbReference type="SAM" id="MobiDB-lite"/>
    </source>
</evidence>
<keyword evidence="2" id="KW-0805">Transcription regulation</keyword>
<feature type="domain" description="TF-B3" evidence="7">
    <location>
        <begin position="145"/>
        <end position="238"/>
    </location>
</feature>
<evidence type="ECO:0000313" key="8">
    <source>
        <dbReference type="EMBL" id="SPD13936.1"/>
    </source>
</evidence>
<feature type="domain" description="TF-B3" evidence="7">
    <location>
        <begin position="33"/>
        <end position="126"/>
    </location>
</feature>
<dbReference type="GO" id="GO:0005634">
    <property type="term" value="C:nucleus"/>
    <property type="evidence" value="ECO:0007669"/>
    <property type="project" value="UniProtKB-SubCell"/>
</dbReference>
<sequence length="238" mass="27280">MAPKSGTRRSRLGPNWEHHRPSSSSRSPSHDSHFFKIILPSTMHEMKLRLPDKFVREFGDELSNVATLTVPNGCVWQVGLEKANNNIWVRDGWQDFVGYHSINYGYFLVFKYKGNSKFHVLVFDMTATEIKYPSNGGKTRQGNSNENKMSTPHELNPKHENLPAEFAGYLCQQKFVKLQASSGKQWLGRLYFKNGSTSPKTIRWHTFCSDNDIKEGDVCVLELVKRKDVVLKVSIFPK</sequence>
<evidence type="ECO:0000256" key="5">
    <source>
        <dbReference type="ARBA" id="ARBA00023242"/>
    </source>
</evidence>
<dbReference type="EMBL" id="OIVN01003847">
    <property type="protein sequence ID" value="SPD13936.1"/>
    <property type="molecule type" value="Genomic_DNA"/>
</dbReference>
<keyword evidence="5" id="KW-0539">Nucleus</keyword>
<feature type="region of interest" description="Disordered" evidence="6">
    <location>
        <begin position="134"/>
        <end position="154"/>
    </location>
</feature>
<organism evidence="8">
    <name type="scientific">Fagus sylvatica</name>
    <name type="common">Beechnut</name>
    <dbReference type="NCBI Taxonomy" id="28930"/>
    <lineage>
        <taxon>Eukaryota</taxon>
        <taxon>Viridiplantae</taxon>
        <taxon>Streptophyta</taxon>
        <taxon>Embryophyta</taxon>
        <taxon>Tracheophyta</taxon>
        <taxon>Spermatophyta</taxon>
        <taxon>Magnoliopsida</taxon>
        <taxon>eudicotyledons</taxon>
        <taxon>Gunneridae</taxon>
        <taxon>Pentapetalae</taxon>
        <taxon>rosids</taxon>
        <taxon>fabids</taxon>
        <taxon>Fagales</taxon>
        <taxon>Fagaceae</taxon>
        <taxon>Fagus</taxon>
    </lineage>
</organism>
<dbReference type="InterPro" id="IPR050655">
    <property type="entry name" value="Plant_B3_domain"/>
</dbReference>
<dbReference type="AlphaFoldDB" id="A0A2N9HI64"/>
<dbReference type="PROSITE" id="PS50863">
    <property type="entry name" value="B3"/>
    <property type="match status" value="2"/>
</dbReference>
<evidence type="ECO:0000256" key="3">
    <source>
        <dbReference type="ARBA" id="ARBA00023125"/>
    </source>
</evidence>
<evidence type="ECO:0000256" key="1">
    <source>
        <dbReference type="ARBA" id="ARBA00004123"/>
    </source>
</evidence>
<dbReference type="InterPro" id="IPR015300">
    <property type="entry name" value="DNA-bd_pseudobarrel_sf"/>
</dbReference>
<dbReference type="PANTHER" id="PTHR31920:SF147">
    <property type="entry name" value="TF-B3 DOMAIN-CONTAINING PROTEIN"/>
    <property type="match status" value="1"/>
</dbReference>
<comment type="subcellular location">
    <subcellularLocation>
        <location evidence="1">Nucleus</location>
    </subcellularLocation>
</comment>
<name>A0A2N9HI64_FAGSY</name>
<evidence type="ECO:0000256" key="4">
    <source>
        <dbReference type="ARBA" id="ARBA00023163"/>
    </source>
</evidence>
<evidence type="ECO:0000256" key="2">
    <source>
        <dbReference type="ARBA" id="ARBA00023015"/>
    </source>
</evidence>